<reference evidence="3" key="1">
    <citation type="submission" date="2021-02" db="EMBL/GenBank/DDBJ databases">
        <authorList>
            <person name="Nowell W R."/>
        </authorList>
    </citation>
    <scope>NUCLEOTIDE SEQUENCE</scope>
</reference>
<name>A0A816E8B6_9BILA</name>
<sequence length="121" mass="13858">NPFEGDDQTSEETDIDEKESKEGDEKGYGDQEAGHEDREEDDEGGQNDQEADHVLISSTYLECLCRELQHPHSHLHPKINGWVLLLITKEYLLHDMNVDLRPSIIILNEIFKLRVLGQTCS</sequence>
<dbReference type="Proteomes" id="UP000663870">
    <property type="component" value="Unassembled WGS sequence"/>
</dbReference>
<accession>A0A816E8B6</accession>
<dbReference type="AlphaFoldDB" id="A0A816E8B6"/>
<dbReference type="EMBL" id="CAJNOH010007912">
    <property type="protein sequence ID" value="CAF1468506.1"/>
    <property type="molecule type" value="Genomic_DNA"/>
</dbReference>
<feature type="region of interest" description="Disordered" evidence="1">
    <location>
        <begin position="1"/>
        <end position="52"/>
    </location>
</feature>
<feature type="non-terminal residue" evidence="3">
    <location>
        <position position="1"/>
    </location>
</feature>
<gene>
    <name evidence="3" type="ORF">JXQ802_LOCUS53643</name>
    <name evidence="2" type="ORF">PYM288_LOCUS37240</name>
</gene>
<evidence type="ECO:0000313" key="4">
    <source>
        <dbReference type="Proteomes" id="UP000663870"/>
    </source>
</evidence>
<proteinExistence type="predicted"/>
<dbReference type="Proteomes" id="UP000663854">
    <property type="component" value="Unassembled WGS sequence"/>
</dbReference>
<feature type="compositionally biased region" description="Acidic residues" evidence="1">
    <location>
        <begin position="1"/>
        <end position="17"/>
    </location>
</feature>
<keyword evidence="4" id="KW-1185">Reference proteome</keyword>
<evidence type="ECO:0000256" key="1">
    <source>
        <dbReference type="SAM" id="MobiDB-lite"/>
    </source>
</evidence>
<evidence type="ECO:0000313" key="2">
    <source>
        <dbReference type="EMBL" id="CAF1468506.1"/>
    </source>
</evidence>
<evidence type="ECO:0000313" key="3">
    <source>
        <dbReference type="EMBL" id="CAF1644259.1"/>
    </source>
</evidence>
<organism evidence="3 4">
    <name type="scientific">Rotaria sordida</name>
    <dbReference type="NCBI Taxonomy" id="392033"/>
    <lineage>
        <taxon>Eukaryota</taxon>
        <taxon>Metazoa</taxon>
        <taxon>Spiralia</taxon>
        <taxon>Gnathifera</taxon>
        <taxon>Rotifera</taxon>
        <taxon>Eurotatoria</taxon>
        <taxon>Bdelloidea</taxon>
        <taxon>Philodinida</taxon>
        <taxon>Philodinidae</taxon>
        <taxon>Rotaria</taxon>
    </lineage>
</organism>
<protein>
    <submittedName>
        <fullName evidence="3">Uncharacterized protein</fullName>
    </submittedName>
</protein>
<feature type="compositionally biased region" description="Basic and acidic residues" evidence="1">
    <location>
        <begin position="18"/>
        <end position="37"/>
    </location>
</feature>
<comment type="caution">
    <text evidence="3">The sequence shown here is derived from an EMBL/GenBank/DDBJ whole genome shotgun (WGS) entry which is preliminary data.</text>
</comment>
<dbReference type="EMBL" id="CAJNOL010009584">
    <property type="protein sequence ID" value="CAF1644259.1"/>
    <property type="molecule type" value="Genomic_DNA"/>
</dbReference>